<proteinExistence type="inferred from homology"/>
<evidence type="ECO:0000256" key="3">
    <source>
        <dbReference type="ARBA" id="ARBA00022448"/>
    </source>
</evidence>
<dbReference type="PANTHER" id="PTHR42810">
    <property type="entry name" value="PURINE PERMEASE C1399.01C-RELATED"/>
    <property type="match status" value="1"/>
</dbReference>
<feature type="transmembrane region" description="Helical" evidence="8">
    <location>
        <begin position="431"/>
        <end position="452"/>
    </location>
</feature>
<feature type="transmembrane region" description="Helical" evidence="8">
    <location>
        <begin position="276"/>
        <end position="296"/>
    </location>
</feature>
<dbReference type="EMBL" id="CP000555">
    <property type="protein sequence ID" value="ABM93743.1"/>
    <property type="molecule type" value="Genomic_DNA"/>
</dbReference>
<dbReference type="STRING" id="420662.Mpe_A0781"/>
<feature type="transmembrane region" description="Helical" evidence="8">
    <location>
        <begin position="403"/>
        <end position="425"/>
    </location>
</feature>
<feature type="transmembrane region" description="Helical" evidence="8">
    <location>
        <begin position="249"/>
        <end position="269"/>
    </location>
</feature>
<accession>A2SDV4</accession>
<feature type="transmembrane region" description="Helical" evidence="8">
    <location>
        <begin position="54"/>
        <end position="72"/>
    </location>
</feature>
<feature type="transmembrane region" description="Helical" evidence="8">
    <location>
        <begin position="137"/>
        <end position="159"/>
    </location>
</feature>
<dbReference type="AlphaFoldDB" id="A2SDV4"/>
<evidence type="ECO:0000313" key="9">
    <source>
        <dbReference type="EMBL" id="ABM93743.1"/>
    </source>
</evidence>
<keyword evidence="5 8" id="KW-0812">Transmembrane</keyword>
<evidence type="ECO:0000313" key="10">
    <source>
        <dbReference type="Proteomes" id="UP000000366"/>
    </source>
</evidence>
<feature type="transmembrane region" description="Helical" evidence="8">
    <location>
        <begin position="464"/>
        <end position="483"/>
    </location>
</feature>
<evidence type="ECO:0000256" key="8">
    <source>
        <dbReference type="SAM" id="Phobius"/>
    </source>
</evidence>
<comment type="subcellular location">
    <subcellularLocation>
        <location evidence="1">Cell membrane</location>
        <topology evidence="1">Multi-pass membrane protein</topology>
    </subcellularLocation>
</comment>
<evidence type="ECO:0000256" key="1">
    <source>
        <dbReference type="ARBA" id="ARBA00004651"/>
    </source>
</evidence>
<evidence type="ECO:0000256" key="5">
    <source>
        <dbReference type="ARBA" id="ARBA00022692"/>
    </source>
</evidence>
<organism evidence="9 10">
    <name type="scientific">Methylibium petroleiphilum (strain ATCC BAA-1232 / LMG 22953 / PM1)</name>
    <dbReference type="NCBI Taxonomy" id="420662"/>
    <lineage>
        <taxon>Bacteria</taxon>
        <taxon>Pseudomonadati</taxon>
        <taxon>Pseudomonadota</taxon>
        <taxon>Betaproteobacteria</taxon>
        <taxon>Burkholderiales</taxon>
        <taxon>Sphaerotilaceae</taxon>
        <taxon>Methylibium</taxon>
    </lineage>
</organism>
<evidence type="ECO:0000256" key="2">
    <source>
        <dbReference type="ARBA" id="ARBA00008821"/>
    </source>
</evidence>
<dbReference type="eggNOG" id="COG2233">
    <property type="taxonomic scope" value="Bacteria"/>
</dbReference>
<keyword evidence="3" id="KW-0813">Transport</keyword>
<feature type="transmembrane region" description="Helical" evidence="8">
    <location>
        <begin position="84"/>
        <end position="103"/>
    </location>
</feature>
<gene>
    <name evidence="9" type="ordered locus">Mpe_A0781</name>
</gene>
<evidence type="ECO:0000256" key="6">
    <source>
        <dbReference type="ARBA" id="ARBA00022989"/>
    </source>
</evidence>
<feature type="transmembrane region" description="Helical" evidence="8">
    <location>
        <begin position="326"/>
        <end position="349"/>
    </location>
</feature>
<dbReference type="KEGG" id="mpt:Mpe_A0781"/>
<dbReference type="NCBIfam" id="TIGR00801">
    <property type="entry name" value="ncs2"/>
    <property type="match status" value="1"/>
</dbReference>
<comment type="similarity">
    <text evidence="2">Belongs to the nucleobase:cation symporter-2 (NCS2) (TC 2.A.40) family.</text>
</comment>
<dbReference type="Pfam" id="PF00860">
    <property type="entry name" value="Xan_ur_permease"/>
    <property type="match status" value="2"/>
</dbReference>
<name>A2SDV4_METPP</name>
<feature type="transmembrane region" description="Helical" evidence="8">
    <location>
        <begin position="21"/>
        <end position="42"/>
    </location>
</feature>
<feature type="transmembrane region" description="Helical" evidence="8">
    <location>
        <begin position="495"/>
        <end position="513"/>
    </location>
</feature>
<keyword evidence="10" id="KW-1185">Reference proteome</keyword>
<dbReference type="Proteomes" id="UP000000366">
    <property type="component" value="Chromosome"/>
</dbReference>
<keyword evidence="6 8" id="KW-1133">Transmembrane helix</keyword>
<dbReference type="InterPro" id="IPR006042">
    <property type="entry name" value="Xan_ur_permease"/>
</dbReference>
<sequence>MASGTPPTVHPVDEKLPAGRLATLGLQHVLVMYAGAVAVPLIVGRALKLSPEQVAMLISADLFCCGIATLIQSLGATRWFGVKLPVMMGVTFAAVGPMVAMAGPGGTEAARAIFGAIIGAGLLAIFIAPVMGRLLRFFPPVVTGTIIAVIGISLMRVGIGWAMGGPAHLAQFTDVPRLVVMVDQAKAEALAGNAAVAALSAGSAPAAGVATQAAAAATASANAGTNAGAAPVPVVTRLPGPVPQKDNPAYGALDNMAVAAFVLGVILLISKYGRGFVANISVLLGIVAGCVVAVAMGKMGFDKVAKAHWFDVVTPFAFGPPVFDPVLIATMTLVMVVVMIESTGMFLALSDLTGKPIDQRELTAGLRTDGLGTLIGGMFNTFPYTSFSQNVGLVGVTGVRSRYVCVAAGLIMIVLGLLPKMAALVESVPTFVLGGAGLVMFGMVAATGIRILAAVDYKTHRHNLYIVAISIGFGMLPLVAPRWTQQMHHGLHPLLESGILLAALSAVLLNLYFNGAKGGAADAVEAAKLAEAH</sequence>
<dbReference type="PANTHER" id="PTHR42810:SF4">
    <property type="entry name" value="URIC ACID TRANSPORTER UACT"/>
    <property type="match status" value="1"/>
</dbReference>
<protein>
    <submittedName>
        <fullName evidence="9">Putative permease transmembrane protein</fullName>
    </submittedName>
</protein>
<feature type="transmembrane region" description="Helical" evidence="8">
    <location>
        <begin position="109"/>
        <end position="130"/>
    </location>
</feature>
<dbReference type="GO" id="GO:0005886">
    <property type="term" value="C:plasma membrane"/>
    <property type="evidence" value="ECO:0007669"/>
    <property type="project" value="UniProtKB-SubCell"/>
</dbReference>
<keyword evidence="7 8" id="KW-0472">Membrane</keyword>
<dbReference type="RefSeq" id="WP_011828381.1">
    <property type="nucleotide sequence ID" value="NC_008825.1"/>
</dbReference>
<dbReference type="HOGENOM" id="CLU_017959_8_2_4"/>
<dbReference type="NCBIfam" id="NF037981">
    <property type="entry name" value="NCS2_1"/>
    <property type="match status" value="1"/>
</dbReference>
<dbReference type="PROSITE" id="PS01116">
    <property type="entry name" value="XANTH_URACIL_PERMASE"/>
    <property type="match status" value="1"/>
</dbReference>
<evidence type="ECO:0000256" key="4">
    <source>
        <dbReference type="ARBA" id="ARBA00022475"/>
    </source>
</evidence>
<dbReference type="GO" id="GO:0042907">
    <property type="term" value="F:xanthine transmembrane transporter activity"/>
    <property type="evidence" value="ECO:0007669"/>
    <property type="project" value="TreeGrafter"/>
</dbReference>
<reference evidence="9 10" key="1">
    <citation type="journal article" date="2007" name="J. Bacteriol.">
        <title>Whole-genome analysis of the methyl tert-butyl ether-degrading beta-proteobacterium Methylibium petroleiphilum PM1.</title>
        <authorList>
            <person name="Kane S.R."/>
            <person name="Chakicherla A.Y."/>
            <person name="Chain P.S.G."/>
            <person name="Schmidt R."/>
            <person name="Shin M.W."/>
            <person name="Legler T.C."/>
            <person name="Scow K.M."/>
            <person name="Larimer F.W."/>
            <person name="Lucas S.M."/>
            <person name="Richardson P.M."/>
            <person name="Hristova K.R."/>
        </authorList>
    </citation>
    <scope>NUCLEOTIDE SEQUENCE [LARGE SCALE GENOMIC DNA]</scope>
    <source>
        <strain evidence="10">ATCC BAA-1232 / LMG 22953 / PM1</strain>
    </source>
</reference>
<evidence type="ECO:0000256" key="7">
    <source>
        <dbReference type="ARBA" id="ARBA00023136"/>
    </source>
</evidence>
<dbReference type="InterPro" id="IPR006043">
    <property type="entry name" value="NCS2"/>
</dbReference>
<keyword evidence="4" id="KW-1003">Cell membrane</keyword>